<dbReference type="InterPro" id="IPR036388">
    <property type="entry name" value="WH-like_DNA-bd_sf"/>
</dbReference>
<dbReference type="GO" id="GO:0051707">
    <property type="term" value="P:response to other organism"/>
    <property type="evidence" value="ECO:0007669"/>
    <property type="project" value="UniProtKB-ARBA"/>
</dbReference>
<dbReference type="PRINTS" id="PR00364">
    <property type="entry name" value="DISEASERSIST"/>
</dbReference>
<dbReference type="Gene3D" id="1.20.5.4130">
    <property type="match status" value="1"/>
</dbReference>
<dbReference type="Proteomes" id="UP000827889">
    <property type="component" value="Chromosome 6"/>
</dbReference>
<dbReference type="GO" id="GO:0043531">
    <property type="term" value="F:ADP binding"/>
    <property type="evidence" value="ECO:0007669"/>
    <property type="project" value="InterPro"/>
</dbReference>
<dbReference type="GeneID" id="115741590"/>
<dbReference type="KEGG" id="rarg:115741590"/>
<gene>
    <name evidence="9" type="primary">LOC115741590</name>
</gene>
<dbReference type="InterPro" id="IPR041118">
    <property type="entry name" value="Rx_N"/>
</dbReference>
<dbReference type="SUPFAM" id="SSF52058">
    <property type="entry name" value="L domain-like"/>
    <property type="match status" value="1"/>
</dbReference>
<evidence type="ECO:0000256" key="3">
    <source>
        <dbReference type="ARBA" id="ARBA00022821"/>
    </source>
</evidence>
<dbReference type="AlphaFoldDB" id="A0A8B8P9W6"/>
<dbReference type="SUPFAM" id="SSF52540">
    <property type="entry name" value="P-loop containing nucleoside triphosphate hydrolases"/>
    <property type="match status" value="1"/>
</dbReference>
<keyword evidence="8" id="KW-1185">Reference proteome</keyword>
<dbReference type="Gene3D" id="3.40.50.300">
    <property type="entry name" value="P-loop containing nucleotide triphosphate hydrolases"/>
    <property type="match status" value="1"/>
</dbReference>
<dbReference type="PANTHER" id="PTHR36766">
    <property type="entry name" value="PLANT BROAD-SPECTRUM MILDEW RESISTANCE PROTEIN RPW8"/>
    <property type="match status" value="1"/>
</dbReference>
<dbReference type="InterPro" id="IPR027417">
    <property type="entry name" value="P-loop_NTPase"/>
</dbReference>
<evidence type="ECO:0000259" key="6">
    <source>
        <dbReference type="Pfam" id="PF18052"/>
    </source>
</evidence>
<keyword evidence="3" id="KW-0611">Plant defense</keyword>
<dbReference type="Gene3D" id="3.80.10.10">
    <property type="entry name" value="Ribonuclease Inhibitor"/>
    <property type="match status" value="1"/>
</dbReference>
<organism evidence="8 9">
    <name type="scientific">Rhodamnia argentea</name>
    <dbReference type="NCBI Taxonomy" id="178133"/>
    <lineage>
        <taxon>Eukaryota</taxon>
        <taxon>Viridiplantae</taxon>
        <taxon>Streptophyta</taxon>
        <taxon>Embryophyta</taxon>
        <taxon>Tracheophyta</taxon>
        <taxon>Spermatophyta</taxon>
        <taxon>Magnoliopsida</taxon>
        <taxon>eudicotyledons</taxon>
        <taxon>Gunneridae</taxon>
        <taxon>Pentapetalae</taxon>
        <taxon>rosids</taxon>
        <taxon>malvids</taxon>
        <taxon>Myrtales</taxon>
        <taxon>Myrtaceae</taxon>
        <taxon>Myrtoideae</taxon>
        <taxon>Myrteae</taxon>
        <taxon>Australasian group</taxon>
        <taxon>Rhodamnia</taxon>
    </lineage>
</organism>
<dbReference type="RefSeq" id="XP_030531439.2">
    <property type="nucleotide sequence ID" value="XM_030675579.2"/>
</dbReference>
<feature type="domain" description="NB-ARC" evidence="5">
    <location>
        <begin position="176"/>
        <end position="343"/>
    </location>
</feature>
<evidence type="ECO:0000313" key="9">
    <source>
        <dbReference type="RefSeq" id="XP_030531439.2"/>
    </source>
</evidence>
<accession>A0A8B8P9W6</accession>
<sequence>MAESLLLSIAEGVLGKIASPALQKAIAIYSIKDQIRELNGTLTEITAVLLDAEKQRAKNRCLQLWLDGLQEVLYDAEDVLDEIECEALRKRVINRYGGIKGKVHNFFSLSNPMILRAKISKKIKEIRKALSKISIEKEQFGLTEGSVETGVPHIRSREAPYSFLNKWDVVGRGPDKQKIIEILMQSNDNLSVIPIVGMGGLGKTTLAKLVYNDDIVKEQFELLLWLCVPEDFDLKTIMEGIIKSATSQSLSNFDIEQLQTILRNTIKNKKYLLVLDDVWSNGRTCWKQLKDLLIEGAKESKIIVTTRLPEVASTMGTIQAHKLEGLPHEDAMALFEQWAFDEKEPRPDLLAIGKDIVNKSRGVPLLVKTLGSLLYAREEKQYWEHIRDSDTWQFVEAENDIMPVLQLSYDHLPLHLKRCFATFSLFPKGCVIASDNLTRLWMALGLISSTKENLEDVGVKCVKDLWKRSLLHLVEESESRSFFKVHDLIHSLAMSVAQNNCSTVDLDTAEISDRVRFVSFSSTSSERISNCDGAPPFLKKLTLKRLHAIRRSRFPPGEDDQDITKEYVKTCITKCSRLRYLDLSCGSFEELPSSICSLKQLRSLLLRENKRLKKLPDSICELQSLLQLSLHGCSELEVLPKHMERLINLRFLSITTKLESLQESGIQYLQNLQFLGIYMCPNLQVLFKGTCRLTRLRELEIGNCGRPISLPFGELTALESLAIDNCKLTLIQENKSNVSLKLRKLVISRFQQVMELLQCLNKDAFNLESFAIYECPNLMAIPEWLSNHTHLKLIRLIRCPNLCYMPLANKSLKELRIEHCGELSNRCEFRRGEDWHKIAHVPRVQIDLRNVQWTDD</sequence>
<dbReference type="Pfam" id="PF23559">
    <property type="entry name" value="WHD_DRP"/>
    <property type="match status" value="1"/>
</dbReference>
<evidence type="ECO:0000259" key="7">
    <source>
        <dbReference type="Pfam" id="PF23559"/>
    </source>
</evidence>
<evidence type="ECO:0000259" key="5">
    <source>
        <dbReference type="Pfam" id="PF00931"/>
    </source>
</evidence>
<dbReference type="GO" id="GO:0006952">
    <property type="term" value="P:defense response"/>
    <property type="evidence" value="ECO:0007669"/>
    <property type="project" value="UniProtKB-KW"/>
</dbReference>
<dbReference type="InterPro" id="IPR058922">
    <property type="entry name" value="WHD_DRP"/>
</dbReference>
<feature type="domain" description="Disease resistance N-terminal" evidence="6">
    <location>
        <begin position="13"/>
        <end position="92"/>
    </location>
</feature>
<proteinExistence type="predicted"/>
<dbReference type="Gene3D" id="1.10.10.10">
    <property type="entry name" value="Winged helix-like DNA-binding domain superfamily/Winged helix DNA-binding domain"/>
    <property type="match status" value="1"/>
</dbReference>
<reference evidence="9" key="1">
    <citation type="submission" date="2025-08" db="UniProtKB">
        <authorList>
            <consortium name="RefSeq"/>
        </authorList>
    </citation>
    <scope>IDENTIFICATION</scope>
    <source>
        <tissue evidence="9">Leaf</tissue>
    </source>
</reference>
<keyword evidence="1" id="KW-0677">Repeat</keyword>
<dbReference type="InterPro" id="IPR042197">
    <property type="entry name" value="Apaf_helical"/>
</dbReference>
<dbReference type="Pfam" id="PF18052">
    <property type="entry name" value="Rx_N"/>
    <property type="match status" value="1"/>
</dbReference>
<dbReference type="InterPro" id="IPR032675">
    <property type="entry name" value="LRR_dom_sf"/>
</dbReference>
<dbReference type="GO" id="GO:0005524">
    <property type="term" value="F:ATP binding"/>
    <property type="evidence" value="ECO:0007669"/>
    <property type="project" value="UniProtKB-KW"/>
</dbReference>
<protein>
    <submittedName>
        <fullName evidence="9">Disease resistance protein RGA1</fullName>
    </submittedName>
</protein>
<dbReference type="Gene3D" id="1.10.8.430">
    <property type="entry name" value="Helical domain of apoptotic protease-activating factors"/>
    <property type="match status" value="1"/>
</dbReference>
<keyword evidence="2" id="KW-0547">Nucleotide-binding</keyword>
<evidence type="ECO:0000313" key="8">
    <source>
        <dbReference type="Proteomes" id="UP000827889"/>
    </source>
</evidence>
<name>A0A8B8P9W6_9MYRT</name>
<feature type="domain" description="Disease resistance protein winged helix" evidence="7">
    <location>
        <begin position="425"/>
        <end position="493"/>
    </location>
</feature>
<dbReference type="PANTHER" id="PTHR36766:SF67">
    <property type="entry name" value="DISEASE RESISTANCE PROTEIN RGA3"/>
    <property type="match status" value="1"/>
</dbReference>
<keyword evidence="4" id="KW-0067">ATP-binding</keyword>
<dbReference type="CDD" id="cd14798">
    <property type="entry name" value="RX-CC_like"/>
    <property type="match status" value="1"/>
</dbReference>
<dbReference type="Pfam" id="PF00931">
    <property type="entry name" value="NB-ARC"/>
    <property type="match status" value="1"/>
</dbReference>
<dbReference type="InterPro" id="IPR002182">
    <property type="entry name" value="NB-ARC"/>
</dbReference>
<evidence type="ECO:0000256" key="4">
    <source>
        <dbReference type="ARBA" id="ARBA00022840"/>
    </source>
</evidence>
<evidence type="ECO:0000256" key="1">
    <source>
        <dbReference type="ARBA" id="ARBA00022737"/>
    </source>
</evidence>
<evidence type="ECO:0000256" key="2">
    <source>
        <dbReference type="ARBA" id="ARBA00022741"/>
    </source>
</evidence>
<dbReference type="InterPro" id="IPR038005">
    <property type="entry name" value="RX-like_CC"/>
</dbReference>